<organism evidence="2 3">
    <name type="scientific">Melipona quadrifasciata</name>
    <dbReference type="NCBI Taxonomy" id="166423"/>
    <lineage>
        <taxon>Eukaryota</taxon>
        <taxon>Metazoa</taxon>
        <taxon>Ecdysozoa</taxon>
        <taxon>Arthropoda</taxon>
        <taxon>Hexapoda</taxon>
        <taxon>Insecta</taxon>
        <taxon>Pterygota</taxon>
        <taxon>Neoptera</taxon>
        <taxon>Endopterygota</taxon>
        <taxon>Hymenoptera</taxon>
        <taxon>Apocrita</taxon>
        <taxon>Aculeata</taxon>
        <taxon>Apoidea</taxon>
        <taxon>Anthophila</taxon>
        <taxon>Apidae</taxon>
        <taxon>Melipona</taxon>
    </lineage>
</organism>
<feature type="region of interest" description="Disordered" evidence="1">
    <location>
        <begin position="1"/>
        <end position="29"/>
    </location>
</feature>
<sequence length="81" mass="9483">MYGPIKKKSKDDLENFETPRHTRKIEPPYSPLQNHATFVFKTSEFQLFQSYPSYVIHPKYILSLICTSSLAKELYRGLGRT</sequence>
<evidence type="ECO:0000256" key="1">
    <source>
        <dbReference type="SAM" id="MobiDB-lite"/>
    </source>
</evidence>
<dbReference type="EMBL" id="KQ435724">
    <property type="protein sequence ID" value="KOX78435.1"/>
    <property type="molecule type" value="Genomic_DNA"/>
</dbReference>
<evidence type="ECO:0000313" key="3">
    <source>
        <dbReference type="Proteomes" id="UP000053105"/>
    </source>
</evidence>
<proteinExistence type="predicted"/>
<gene>
    <name evidence="2" type="ORF">WN51_07842</name>
</gene>
<keyword evidence="3" id="KW-1185">Reference proteome</keyword>
<feature type="compositionally biased region" description="Basic and acidic residues" evidence="1">
    <location>
        <begin position="9"/>
        <end position="26"/>
    </location>
</feature>
<dbReference type="AlphaFoldDB" id="A0A0M9A6U0"/>
<dbReference type="Proteomes" id="UP000053105">
    <property type="component" value="Unassembled WGS sequence"/>
</dbReference>
<name>A0A0M9A6U0_9HYME</name>
<protein>
    <submittedName>
        <fullName evidence="2">Uncharacterized protein</fullName>
    </submittedName>
</protein>
<reference evidence="2 3" key="1">
    <citation type="submission" date="2015-07" db="EMBL/GenBank/DDBJ databases">
        <title>The genome of Melipona quadrifasciata.</title>
        <authorList>
            <person name="Pan H."/>
            <person name="Kapheim K."/>
        </authorList>
    </citation>
    <scope>NUCLEOTIDE SEQUENCE [LARGE SCALE GENOMIC DNA]</scope>
    <source>
        <strain evidence="2">0111107301</strain>
        <tissue evidence="2">Whole body</tissue>
    </source>
</reference>
<evidence type="ECO:0000313" key="2">
    <source>
        <dbReference type="EMBL" id="KOX78435.1"/>
    </source>
</evidence>
<accession>A0A0M9A6U0</accession>